<protein>
    <submittedName>
        <fullName evidence="1">Uncharacterized protein</fullName>
    </submittedName>
</protein>
<gene>
    <name evidence="1" type="ORF">BRARA_I03234</name>
</gene>
<evidence type="ECO:0000313" key="2">
    <source>
        <dbReference type="Proteomes" id="UP000264353"/>
    </source>
</evidence>
<organism evidence="1 2">
    <name type="scientific">Brassica campestris</name>
    <name type="common">Field mustard</name>
    <dbReference type="NCBI Taxonomy" id="3711"/>
    <lineage>
        <taxon>Eukaryota</taxon>
        <taxon>Viridiplantae</taxon>
        <taxon>Streptophyta</taxon>
        <taxon>Embryophyta</taxon>
        <taxon>Tracheophyta</taxon>
        <taxon>Spermatophyta</taxon>
        <taxon>Magnoliopsida</taxon>
        <taxon>eudicotyledons</taxon>
        <taxon>Gunneridae</taxon>
        <taxon>Pentapetalae</taxon>
        <taxon>rosids</taxon>
        <taxon>malvids</taxon>
        <taxon>Brassicales</taxon>
        <taxon>Brassicaceae</taxon>
        <taxon>Brassiceae</taxon>
        <taxon>Brassica</taxon>
    </lineage>
</organism>
<name>A0A397XZ20_BRACM</name>
<dbReference type="AlphaFoldDB" id="A0A397XZ20"/>
<dbReference type="EMBL" id="CM010636">
    <property type="protein sequence ID" value="RID46585.1"/>
    <property type="molecule type" value="Genomic_DNA"/>
</dbReference>
<accession>A0A397XZ20</accession>
<reference evidence="1 2" key="1">
    <citation type="submission" date="2018-06" db="EMBL/GenBank/DDBJ databases">
        <title>WGS assembly of Brassica rapa FPsc.</title>
        <authorList>
            <person name="Bowman J."/>
            <person name="Kohchi T."/>
            <person name="Yamato K."/>
            <person name="Jenkins J."/>
            <person name="Shu S."/>
            <person name="Ishizaki K."/>
            <person name="Yamaoka S."/>
            <person name="Nishihama R."/>
            <person name="Nakamura Y."/>
            <person name="Berger F."/>
            <person name="Adam C."/>
            <person name="Aki S."/>
            <person name="Althoff F."/>
            <person name="Araki T."/>
            <person name="Arteaga-Vazquez M."/>
            <person name="Balasubrmanian S."/>
            <person name="Bauer D."/>
            <person name="Boehm C."/>
            <person name="Briginshaw L."/>
            <person name="Caballero-Perez J."/>
            <person name="Catarino B."/>
            <person name="Chen F."/>
            <person name="Chiyoda S."/>
            <person name="Chovatia M."/>
            <person name="Davies K."/>
            <person name="Delmans M."/>
            <person name="Demura T."/>
            <person name="Dierschke T."/>
            <person name="Dolan L."/>
            <person name="Dorantes-Acosta A."/>
            <person name="Eklund D."/>
            <person name="Florent S."/>
            <person name="Flores-Sandoval E."/>
            <person name="Fujiyama A."/>
            <person name="Fukuzawa H."/>
            <person name="Galik B."/>
            <person name="Grimanelli D."/>
            <person name="Grimwood J."/>
            <person name="Grossniklaus U."/>
            <person name="Hamada T."/>
            <person name="Haseloff J."/>
            <person name="Hetherington A."/>
            <person name="Higo A."/>
            <person name="Hirakawa Y."/>
            <person name="Hundley H."/>
            <person name="Ikeda Y."/>
            <person name="Inoue K."/>
            <person name="Inoue S."/>
            <person name="Ishida S."/>
            <person name="Jia Q."/>
            <person name="Kakita M."/>
            <person name="Kanazawa T."/>
            <person name="Kawai Y."/>
            <person name="Kawashima T."/>
            <person name="Kennedy M."/>
            <person name="Kinose K."/>
            <person name="Kinoshita T."/>
            <person name="Kohara Y."/>
            <person name="Koide E."/>
            <person name="Komatsu K."/>
            <person name="Kopischke S."/>
            <person name="Kubo M."/>
            <person name="Kyozuka J."/>
            <person name="Lagercrantz U."/>
            <person name="Lin S."/>
            <person name="Lindquist E."/>
            <person name="Lipzen A."/>
            <person name="Lu C."/>
            <person name="Luna E."/>
            <person name="Martienssen R."/>
            <person name="Minamino N."/>
            <person name="Mizutani M."/>
            <person name="Mizutani M."/>
            <person name="Mochizuki N."/>
            <person name="Monte I."/>
            <person name="Mosher R."/>
            <person name="Nagasaki H."/>
            <person name="Nakagami H."/>
            <person name="Naramoto S."/>
            <person name="Nishitani K."/>
            <person name="Ohtani M."/>
            <person name="Okamoto T."/>
            <person name="Okumura M."/>
            <person name="Phillips J."/>
            <person name="Pollak B."/>
            <person name="Reinders A."/>
            <person name="Roevekamp M."/>
            <person name="Sano R."/>
            <person name="Sawa S."/>
            <person name="Schmid M."/>
            <person name="Shirakawa M."/>
            <person name="Solano R."/>
            <person name="Spunde A."/>
            <person name="Suetsugu N."/>
            <person name="Sugano S."/>
            <person name="Sugiyama A."/>
            <person name="Sun R."/>
            <person name="Suzuki Y."/>
            <person name="Takenaka M."/>
            <person name="Takezawa D."/>
            <person name="Tomogane H."/>
            <person name="Tsuzuki M."/>
            <person name="Ueda T."/>
            <person name="Umeda M."/>
            <person name="Ward J."/>
            <person name="Watanabe Y."/>
            <person name="Yazaki K."/>
            <person name="Yokoyama R."/>
            <person name="Yoshitake Y."/>
            <person name="Yotsui I."/>
            <person name="Zachgo S."/>
            <person name="Schmutz J."/>
        </authorList>
    </citation>
    <scope>NUCLEOTIDE SEQUENCE [LARGE SCALE GENOMIC DNA]</scope>
    <source>
        <strain evidence="2">cv. B-3</strain>
    </source>
</reference>
<sequence>MHCQTVNGWCYISSAKCSKKLQRGVSFTCTTCFNASAVGVLRDYHQETHQRKPAKLSFQHGALDALAIYFSK</sequence>
<proteinExistence type="predicted"/>
<dbReference type="Proteomes" id="UP000264353">
    <property type="component" value="Chromosome A9"/>
</dbReference>
<evidence type="ECO:0000313" key="1">
    <source>
        <dbReference type="EMBL" id="RID46585.1"/>
    </source>
</evidence>